<evidence type="ECO:0000313" key="1">
    <source>
        <dbReference type="EMBL" id="CUQ67280.1"/>
    </source>
</evidence>
<protein>
    <submittedName>
        <fullName evidence="1">Uncharacterized protein</fullName>
    </submittedName>
</protein>
<dbReference type="Proteomes" id="UP000066284">
    <property type="component" value="Chromosome 1"/>
</dbReference>
<reference evidence="2" key="1">
    <citation type="submission" date="2015-09" db="EMBL/GenBank/DDBJ databases">
        <authorList>
            <person name="Daims H."/>
        </authorList>
    </citation>
    <scope>NUCLEOTIDE SEQUENCE [LARGE SCALE GENOMIC DNA]</scope>
</reference>
<dbReference type="KEGG" id="nio:NITINOP_2308"/>
<organism evidence="1 2">
    <name type="scientific">Candidatus Nitrospira inopinata</name>
    <dbReference type="NCBI Taxonomy" id="1715989"/>
    <lineage>
        <taxon>Bacteria</taxon>
        <taxon>Pseudomonadati</taxon>
        <taxon>Nitrospirota</taxon>
        <taxon>Nitrospiria</taxon>
        <taxon>Nitrospirales</taxon>
        <taxon>Nitrospiraceae</taxon>
        <taxon>Nitrospira</taxon>
    </lineage>
</organism>
<proteinExistence type="predicted"/>
<keyword evidence="2" id="KW-1185">Reference proteome</keyword>
<accession>A0A0S4KVD0</accession>
<gene>
    <name evidence="1" type="ORF">NITINOP_2308</name>
</gene>
<sequence>MTLVHFKIEQNSCQSKRGRLLESPGMNEQNHFRNQFVLDFFFPHFRMENSYTQRRPTQFLAIPDHFGTASMEQHQSRITLAKEPPRLWLSSDFRFIAGRQQMFNER</sequence>
<evidence type="ECO:0000313" key="2">
    <source>
        <dbReference type="Proteomes" id="UP000066284"/>
    </source>
</evidence>
<name>A0A0S4KVD0_9BACT</name>
<dbReference type="EMBL" id="LN885086">
    <property type="protein sequence ID" value="CUQ67280.1"/>
    <property type="molecule type" value="Genomic_DNA"/>
</dbReference>
<dbReference type="AlphaFoldDB" id="A0A0S4KVD0"/>